<comment type="caution">
    <text evidence="3">The sequence shown here is derived from an EMBL/GenBank/DDBJ whole genome shotgun (WGS) entry which is preliminary data.</text>
</comment>
<proteinExistence type="predicted"/>
<evidence type="ECO:0000259" key="2">
    <source>
        <dbReference type="PROSITE" id="PS51011"/>
    </source>
</evidence>
<dbReference type="Gene3D" id="1.10.150.60">
    <property type="entry name" value="ARID DNA-binding domain"/>
    <property type="match status" value="1"/>
</dbReference>
<dbReference type="OrthoDB" id="1938591at2759"/>
<evidence type="ECO:0000313" key="3">
    <source>
        <dbReference type="EMBL" id="KMZ75090.1"/>
    </source>
</evidence>
<evidence type="ECO:0000313" key="4">
    <source>
        <dbReference type="Proteomes" id="UP000036987"/>
    </source>
</evidence>
<dbReference type="Pfam" id="PF01388">
    <property type="entry name" value="ARID"/>
    <property type="match status" value="1"/>
</dbReference>
<dbReference type="InterPro" id="IPR001606">
    <property type="entry name" value="ARID_dom"/>
</dbReference>
<dbReference type="InterPro" id="IPR036431">
    <property type="entry name" value="ARID_dom_sf"/>
</dbReference>
<dbReference type="SMART" id="SM01014">
    <property type="entry name" value="ARID"/>
    <property type="match status" value="1"/>
</dbReference>
<feature type="domain" description="ARID" evidence="2">
    <location>
        <begin position="37"/>
        <end position="131"/>
    </location>
</feature>
<dbReference type="SUPFAM" id="SSF46774">
    <property type="entry name" value="ARID-like"/>
    <property type="match status" value="1"/>
</dbReference>
<organism evidence="3 4">
    <name type="scientific">Zostera marina</name>
    <name type="common">Eelgrass</name>
    <dbReference type="NCBI Taxonomy" id="29655"/>
    <lineage>
        <taxon>Eukaryota</taxon>
        <taxon>Viridiplantae</taxon>
        <taxon>Streptophyta</taxon>
        <taxon>Embryophyta</taxon>
        <taxon>Tracheophyta</taxon>
        <taxon>Spermatophyta</taxon>
        <taxon>Magnoliopsida</taxon>
        <taxon>Liliopsida</taxon>
        <taxon>Zosteraceae</taxon>
        <taxon>Zostera</taxon>
    </lineage>
</organism>
<dbReference type="PANTHER" id="PTHR46410:SF1">
    <property type="entry name" value="AT-RICH INTERACTIVE DOMAIN-CONTAINING PROTEIN 1"/>
    <property type="match status" value="1"/>
</dbReference>
<dbReference type="CDD" id="cd16100">
    <property type="entry name" value="ARID"/>
    <property type="match status" value="1"/>
</dbReference>
<accession>A0A0K9Q3P9</accession>
<dbReference type="SMART" id="SM00501">
    <property type="entry name" value="BRIGHT"/>
    <property type="match status" value="1"/>
</dbReference>
<feature type="region of interest" description="Disordered" evidence="1">
    <location>
        <begin position="451"/>
        <end position="476"/>
    </location>
</feature>
<sequence>MAEHTPSTCSDTLEVIHRLQTVGSCLDLRTSVQLTCDEVSPLFDRLLSLFFAQILRNQHRRPPLPYAPDDGRSINLLRLFASVRGRGGYDLVTSSKSWGFVAEDIGLGIQAGPVTKLLFKKHLFALEIWYRMILNPIEAGEKNEGVAVHGRLWTPTKPKRETMLFENCDDHDGNANALDLPGMVDWIKSVAVRPWEASTSDTGTDTSNGKAVRADGKMKEVEVFSRTIRAKNALFASTHSGSNKRQRSSLAPDSEDSILSKHQESRKQRCSQRILRSKFNTVLGDLSLKGPSTDPFPETRANVPPWTGKIDMSNTDDQRWLGTRMWPLLTSEKKSLVQQSPHVGKGRHRNCLLGSGSLECIRFHVAEKRLHLKREIGSAFHLWRLNNMGEEVSLSWTDEEEERFKSIVVDQNKNFYEELQQGFPFKNRQTLMNYYFNVFLLRRISYQSRMTPTNIDSDDEEDNEQEEEGENDKPKFGFITSRLGENSLADKKHPLFCSQNKQCVVDDLDLYTRDHFKKILDDLAWGNFSERLNSDHI</sequence>
<feature type="region of interest" description="Disordered" evidence="1">
    <location>
        <begin position="235"/>
        <end position="271"/>
    </location>
</feature>
<dbReference type="PANTHER" id="PTHR46410">
    <property type="entry name" value="AT-RICH INTERACTIVE DOMAIN-CONTAINING PROTEIN 2"/>
    <property type="match status" value="1"/>
</dbReference>
<protein>
    <recommendedName>
        <fullName evidence="2">ARID domain-containing protein</fullName>
    </recommendedName>
</protein>
<feature type="compositionally biased region" description="Acidic residues" evidence="1">
    <location>
        <begin position="456"/>
        <end position="470"/>
    </location>
</feature>
<dbReference type="EMBL" id="LFYR01000216">
    <property type="protein sequence ID" value="KMZ75090.1"/>
    <property type="molecule type" value="Genomic_DNA"/>
</dbReference>
<name>A0A0K9Q3P9_ZOSMR</name>
<dbReference type="PROSITE" id="PS51011">
    <property type="entry name" value="ARID"/>
    <property type="match status" value="1"/>
</dbReference>
<keyword evidence="4" id="KW-1185">Reference proteome</keyword>
<evidence type="ECO:0000256" key="1">
    <source>
        <dbReference type="SAM" id="MobiDB-lite"/>
    </source>
</evidence>
<dbReference type="GO" id="GO:0003677">
    <property type="term" value="F:DNA binding"/>
    <property type="evidence" value="ECO:0007669"/>
    <property type="project" value="InterPro"/>
</dbReference>
<feature type="compositionally biased region" description="Basic and acidic residues" evidence="1">
    <location>
        <begin position="258"/>
        <end position="267"/>
    </location>
</feature>
<feature type="region of interest" description="Disordered" evidence="1">
    <location>
        <begin position="290"/>
        <end position="309"/>
    </location>
</feature>
<dbReference type="AlphaFoldDB" id="A0A0K9Q3P9"/>
<dbReference type="OMA" id="IFPMDCK"/>
<gene>
    <name evidence="3" type="ORF">ZOSMA_11G01190</name>
</gene>
<reference evidence="4" key="1">
    <citation type="journal article" date="2016" name="Nature">
        <title>The genome of the seagrass Zostera marina reveals angiosperm adaptation to the sea.</title>
        <authorList>
            <person name="Olsen J.L."/>
            <person name="Rouze P."/>
            <person name="Verhelst B."/>
            <person name="Lin Y.-C."/>
            <person name="Bayer T."/>
            <person name="Collen J."/>
            <person name="Dattolo E."/>
            <person name="De Paoli E."/>
            <person name="Dittami S."/>
            <person name="Maumus F."/>
            <person name="Michel G."/>
            <person name="Kersting A."/>
            <person name="Lauritano C."/>
            <person name="Lohaus R."/>
            <person name="Toepel M."/>
            <person name="Tonon T."/>
            <person name="Vanneste K."/>
            <person name="Amirebrahimi M."/>
            <person name="Brakel J."/>
            <person name="Bostroem C."/>
            <person name="Chovatia M."/>
            <person name="Grimwood J."/>
            <person name="Jenkins J.W."/>
            <person name="Jueterbock A."/>
            <person name="Mraz A."/>
            <person name="Stam W.T."/>
            <person name="Tice H."/>
            <person name="Bornberg-Bauer E."/>
            <person name="Green P.J."/>
            <person name="Pearson G.A."/>
            <person name="Procaccini G."/>
            <person name="Duarte C.M."/>
            <person name="Schmutz J."/>
            <person name="Reusch T.B.H."/>
            <person name="Van de Peer Y."/>
        </authorList>
    </citation>
    <scope>NUCLEOTIDE SEQUENCE [LARGE SCALE GENOMIC DNA]</scope>
    <source>
        <strain evidence="4">cv. Finnish</strain>
    </source>
</reference>
<dbReference type="Proteomes" id="UP000036987">
    <property type="component" value="Unassembled WGS sequence"/>
</dbReference>